<evidence type="ECO:0000256" key="1">
    <source>
        <dbReference type="SAM" id="SignalP"/>
    </source>
</evidence>
<dbReference type="OrthoDB" id="9790247at2"/>
<evidence type="ECO:0000313" key="3">
    <source>
        <dbReference type="EMBL" id="KXU79340.1"/>
    </source>
</evidence>
<gene>
    <name evidence="3" type="ORF">LCR_18755</name>
</gene>
<dbReference type="InterPro" id="IPR046524">
    <property type="entry name" value="DUF6701"/>
</dbReference>
<feature type="domain" description="DUF6701" evidence="2">
    <location>
        <begin position="638"/>
        <end position="1233"/>
    </location>
</feature>
<evidence type="ECO:0000313" key="4">
    <source>
        <dbReference type="Proteomes" id="UP000078435"/>
    </source>
</evidence>
<proteinExistence type="predicted"/>
<dbReference type="Proteomes" id="UP000078435">
    <property type="component" value="Unassembled WGS sequence"/>
</dbReference>
<evidence type="ECO:0000259" key="2">
    <source>
        <dbReference type="Pfam" id="PF20419"/>
    </source>
</evidence>
<dbReference type="AlphaFoldDB" id="A0A175VFP6"/>
<organism evidence="3 4">
    <name type="scientific">Aeromonas enteropelogenes</name>
    <name type="common">Aeromonas trota</name>
    <dbReference type="NCBI Taxonomy" id="29489"/>
    <lineage>
        <taxon>Bacteria</taxon>
        <taxon>Pseudomonadati</taxon>
        <taxon>Pseudomonadota</taxon>
        <taxon>Gammaproteobacteria</taxon>
        <taxon>Aeromonadales</taxon>
        <taxon>Aeromonadaceae</taxon>
        <taxon>Aeromonas</taxon>
    </lineage>
</organism>
<dbReference type="RefSeq" id="WP_061476916.1">
    <property type="nucleotide sequence ID" value="NZ_JMGO02000010.1"/>
</dbReference>
<dbReference type="Pfam" id="PF20419">
    <property type="entry name" value="DUF6701"/>
    <property type="match status" value="1"/>
</dbReference>
<comment type="caution">
    <text evidence="3">The sequence shown here is derived from an EMBL/GenBank/DDBJ whole genome shotgun (WGS) entry which is preliminary data.</text>
</comment>
<feature type="signal peptide" evidence="1">
    <location>
        <begin position="1"/>
        <end position="22"/>
    </location>
</feature>
<accession>A0A175VFP6</accession>
<protein>
    <recommendedName>
        <fullName evidence="2">DUF6701 domain-containing protein</fullName>
    </recommendedName>
</protein>
<keyword evidence="1" id="KW-0732">Signal</keyword>
<sequence>MMSLVRYLCLLVCLLCSQVLWADVWLPGSFYIGDNRNDALRPTTMVGNYGGGFFPVAPIHFSLSESQAISEIRVEGQSGLHGGVNIVIWNAYGSVVVDAQASLMTPDRVTGLINLPAGEYRMAVWGGCYSNGYYLGRFWNNCQDWDDFRFSGIRLVSSGSSNAVHFIERTHIGDNVDANRWYPPAPSGTYVKLGFTLPEKSRLDNLTLYNLRDWSIANGSRMFIRTQGSVDTPLVFYFSGNGDVNWDINYELSAGNYELWIETLSRADRDDISWDDIILRYTPIPAVTDFAALCQQAFPYPVQGRNVNHYLDLGGSHNGPPNGFIWGTKNGSLGYYNSGMIKGSYLQACDRDQCLPAGNTSSLSLPASRFPLPGGSNLRIPYDTHYQLTAANGNRFGLIETSYMASLDIQQAGLYIKNLRLDGGRGGKPYTVRLAAGDYWIEELWMDSDTSIVLDGPVRLFVKSLVMDSANLINSPGVNRRGDINQLLLVSYGQVVMDNLDTISGLLYQIEGSSLYMGSNSYWHGRVSSASVVMGYHSVIDSSGYECESVQQGPDHYELYYPSQSLTCEGASIQLLACQDNNCSQRYVDGAEVTLAPASGWSSNPVTVDSSGQAALTLSRLTSGNVTLGLTSSAPSAPLRCYRDGVLDNSCSMSFTDAALRFDFSTFYAGDTASTTIRAIRSNDAGATRVCVPLLTGNQTLQFGHAKLVSEPTSSSVPSINDSALTPTGSVSVLFDGNGVGQLALKYPDAGVLRLDATFQKSDTTGTLTLTGSDTVAVIPSAIVLQGEGQSACDGSDDAKFAECSVYKKAGEEYDLLSRAVNRQGELTPGFAASNLTLEWGVVAPQAGQRGVLTPASITLSAGQGRTPASWSEVGVLQAGVSNFIPYPGYQTESPQLEVPLRWSSPIGRFVPWDFNLVRGDIIPACGQFSYMGQPFGVQLEIMARNKAGDLTQNYKDAFAKGSAYLTTANDRDGHSLSTRLQSLSALPWENGLAKLDEVSAFLRLSDTQPDGPYRSLLFGLYMHDHDGDHTLIADPDFNEALQGVCSGGQCNARLIDTEPMKAYFGRILAGKNNGVASASLPVMLEMERFEQGEWRLNEEDMCMQLSLDNRGFDPIPTVAPVDPDRNIVFNGATSSYEVQGKLPPEMTRSYRSVLTLSGQAGPDNVAKAEKGKIVLHFSAPNAAVRIPFRIDLSKQVGQPSAPLWLSDPASLQGEAIFGSARGNDRIIYRREVLN</sequence>
<reference evidence="3 4" key="1">
    <citation type="submission" date="2016-02" db="EMBL/GenBank/DDBJ databases">
        <title>Draft genome sequence of Aeromonas trota strain 1999lcr isolated from cerebrospinal fluid (CSF).</title>
        <authorList>
            <person name="Dallagassa C.B."/>
            <person name="Prediger K.C."/>
            <person name="Weiss V.A."/>
            <person name="Assis F.E."/>
            <person name="Baura V."/>
            <person name="Cruz L.M."/>
            <person name="Souza E.M."/>
            <person name="Pedrosa F.O."/>
            <person name="Fadel-Picheth C.M."/>
        </authorList>
    </citation>
    <scope>NUCLEOTIDE SEQUENCE [LARGE SCALE GENOMIC DNA]</scope>
    <source>
        <strain evidence="3 4">1999lcr</strain>
    </source>
</reference>
<name>A0A175VFP6_AEREN</name>
<feature type="chain" id="PRO_5008042854" description="DUF6701 domain-containing protein" evidence="1">
    <location>
        <begin position="23"/>
        <end position="1235"/>
    </location>
</feature>
<dbReference type="EMBL" id="JMGO02000010">
    <property type="protein sequence ID" value="KXU79340.1"/>
    <property type="molecule type" value="Genomic_DNA"/>
</dbReference>